<comment type="caution">
    <text evidence="3">The sequence shown here is derived from an EMBL/GenBank/DDBJ whole genome shotgun (WGS) entry which is preliminary data.</text>
</comment>
<evidence type="ECO:0000313" key="3">
    <source>
        <dbReference type="EMBL" id="GGP13100.1"/>
    </source>
</evidence>
<organism evidence="3 4">
    <name type="scientific">Nonomuraea glycinis</name>
    <dbReference type="NCBI Taxonomy" id="2047744"/>
    <lineage>
        <taxon>Bacteria</taxon>
        <taxon>Bacillati</taxon>
        <taxon>Actinomycetota</taxon>
        <taxon>Actinomycetes</taxon>
        <taxon>Streptosporangiales</taxon>
        <taxon>Streptosporangiaceae</taxon>
        <taxon>Nonomuraea</taxon>
    </lineage>
</organism>
<evidence type="ECO:0000313" key="4">
    <source>
        <dbReference type="Proteomes" id="UP000660745"/>
    </source>
</evidence>
<evidence type="ECO:0000256" key="1">
    <source>
        <dbReference type="SAM" id="MobiDB-lite"/>
    </source>
</evidence>
<dbReference type="Pfam" id="PF19631">
    <property type="entry name" value="Trypco2"/>
    <property type="match status" value="1"/>
</dbReference>
<evidence type="ECO:0000259" key="2">
    <source>
        <dbReference type="Pfam" id="PF19631"/>
    </source>
</evidence>
<reference evidence="3" key="2">
    <citation type="submission" date="2020-09" db="EMBL/GenBank/DDBJ databases">
        <authorList>
            <person name="Sun Q."/>
            <person name="Zhou Y."/>
        </authorList>
    </citation>
    <scope>NUCLEOTIDE SEQUENCE</scope>
    <source>
        <strain evidence="3">CGMCC 4.7430</strain>
    </source>
</reference>
<dbReference type="EMBL" id="BMNK01000013">
    <property type="protein sequence ID" value="GGP13100.1"/>
    <property type="molecule type" value="Genomic_DNA"/>
</dbReference>
<dbReference type="AlphaFoldDB" id="A0A918A9U2"/>
<keyword evidence="4" id="KW-1185">Reference proteome</keyword>
<dbReference type="Proteomes" id="UP000660745">
    <property type="component" value="Unassembled WGS sequence"/>
</dbReference>
<dbReference type="InterPro" id="IPR045608">
    <property type="entry name" value="Trypco2"/>
</dbReference>
<feature type="compositionally biased region" description="Polar residues" evidence="1">
    <location>
        <begin position="85"/>
        <end position="98"/>
    </location>
</feature>
<accession>A0A918A9U2</accession>
<protein>
    <recommendedName>
        <fullName evidence="2">Trypsin-co-occurring domain-containing protein</fullName>
    </recommendedName>
</protein>
<feature type="region of interest" description="Disordered" evidence="1">
    <location>
        <begin position="84"/>
        <end position="117"/>
    </location>
</feature>
<name>A0A918A9U2_9ACTN</name>
<feature type="domain" description="Trypsin-co-occurring" evidence="2">
    <location>
        <begin position="21"/>
        <end position="98"/>
    </location>
</feature>
<reference evidence="3" key="1">
    <citation type="journal article" date="2014" name="Int. J. Syst. Evol. Microbiol.">
        <title>Complete genome sequence of Corynebacterium casei LMG S-19264T (=DSM 44701T), isolated from a smear-ripened cheese.</title>
        <authorList>
            <consortium name="US DOE Joint Genome Institute (JGI-PGF)"/>
            <person name="Walter F."/>
            <person name="Albersmeier A."/>
            <person name="Kalinowski J."/>
            <person name="Ruckert C."/>
        </authorList>
    </citation>
    <scope>NUCLEOTIDE SEQUENCE</scope>
    <source>
        <strain evidence="3">CGMCC 4.7430</strain>
    </source>
</reference>
<proteinExistence type="predicted"/>
<gene>
    <name evidence="3" type="ORF">GCM10012278_63530</name>
</gene>
<sequence>MCPAVLPSDMRRQLMNESEGVPLADYIRVLRDQLETAQQEGHGRAVRFGVGAVELEFEVAVTREAGGKGGLKLWVAELGAEGKRSNGQTQRVRMTLTPTDEDGRPLSVTDRLPELPR</sequence>